<dbReference type="EMBL" id="KQ964286">
    <property type="protein sequence ID" value="KXJ85296.1"/>
    <property type="molecule type" value="Genomic_DNA"/>
</dbReference>
<dbReference type="PANTHER" id="PTHR43857:SF1">
    <property type="entry name" value="YJGH FAMILY PROTEIN"/>
    <property type="match status" value="1"/>
</dbReference>
<name>A0A136IK10_9PEZI</name>
<dbReference type="InParanoid" id="A0A136IK10"/>
<dbReference type="Proteomes" id="UP000070501">
    <property type="component" value="Unassembled WGS sequence"/>
</dbReference>
<evidence type="ECO:0000313" key="2">
    <source>
        <dbReference type="Proteomes" id="UP000070501"/>
    </source>
</evidence>
<dbReference type="InterPro" id="IPR035959">
    <property type="entry name" value="RutC-like_sf"/>
</dbReference>
<organism evidence="1 2">
    <name type="scientific">Microdochium bolleyi</name>
    <dbReference type="NCBI Taxonomy" id="196109"/>
    <lineage>
        <taxon>Eukaryota</taxon>
        <taxon>Fungi</taxon>
        <taxon>Dikarya</taxon>
        <taxon>Ascomycota</taxon>
        <taxon>Pezizomycotina</taxon>
        <taxon>Sordariomycetes</taxon>
        <taxon>Xylariomycetidae</taxon>
        <taxon>Xylariales</taxon>
        <taxon>Microdochiaceae</taxon>
        <taxon>Microdochium</taxon>
    </lineage>
</organism>
<accession>A0A136IK10</accession>
<proteinExistence type="predicted"/>
<protein>
    <submittedName>
        <fullName evidence="1">Endoribonuclease L-PSP</fullName>
    </submittedName>
</protein>
<dbReference type="OrthoDB" id="309640at2759"/>
<reference evidence="2" key="1">
    <citation type="submission" date="2016-02" db="EMBL/GenBank/DDBJ databases">
        <title>Draft genome sequence of Microdochium bolleyi, a fungal endophyte of beachgrass.</title>
        <authorList>
            <consortium name="DOE Joint Genome Institute"/>
            <person name="David A.S."/>
            <person name="May G."/>
            <person name="Haridas S."/>
            <person name="Lim J."/>
            <person name="Wang M."/>
            <person name="Labutti K."/>
            <person name="Lipzen A."/>
            <person name="Barry K."/>
            <person name="Grigoriev I.V."/>
        </authorList>
    </citation>
    <scope>NUCLEOTIDE SEQUENCE [LARGE SCALE GENOMIC DNA]</scope>
    <source>
        <strain evidence="2">J235TASD1</strain>
    </source>
</reference>
<dbReference type="InterPro" id="IPR006175">
    <property type="entry name" value="YjgF/YER057c/UK114"/>
</dbReference>
<dbReference type="PANTHER" id="PTHR43857">
    <property type="entry name" value="BLR7761 PROTEIN"/>
    <property type="match status" value="1"/>
</dbReference>
<feature type="non-terminal residue" evidence="1">
    <location>
        <position position="134"/>
    </location>
</feature>
<dbReference type="Gene3D" id="3.30.1330.40">
    <property type="entry name" value="RutC-like"/>
    <property type="match status" value="1"/>
</dbReference>
<dbReference type="Pfam" id="PF01042">
    <property type="entry name" value="Ribonuc_L-PSP"/>
    <property type="match status" value="1"/>
</dbReference>
<evidence type="ECO:0000313" key="1">
    <source>
        <dbReference type="EMBL" id="KXJ85296.1"/>
    </source>
</evidence>
<dbReference type="STRING" id="196109.A0A136IK10"/>
<keyword evidence="2" id="KW-1185">Reference proteome</keyword>
<gene>
    <name evidence="1" type="ORF">Micbo1qcDRAFT_107183</name>
</gene>
<dbReference type="AlphaFoldDB" id="A0A136IK10"/>
<sequence>MSKPEFFNPPGTEVFRDGYHFSQVVRQQPGSTTLKTSGQGGWDSTLAIVADPKKQIEQTLQNVLAALRAAESSVTWRDITSIRSYHTDLAATFETTVQVFKEMDPDHRPVWTCVGVAALAIPGMVVEFEAEAVV</sequence>
<dbReference type="SUPFAM" id="SSF55298">
    <property type="entry name" value="YjgF-like"/>
    <property type="match status" value="1"/>
</dbReference>